<proteinExistence type="predicted"/>
<feature type="compositionally biased region" description="Polar residues" evidence="1">
    <location>
        <begin position="20"/>
        <end position="31"/>
    </location>
</feature>
<evidence type="ECO:0000313" key="3">
    <source>
        <dbReference type="Proteomes" id="UP000257479"/>
    </source>
</evidence>
<evidence type="ECO:0000256" key="1">
    <source>
        <dbReference type="SAM" id="MobiDB-lite"/>
    </source>
</evidence>
<comment type="caution">
    <text evidence="2">The sequence shown here is derived from an EMBL/GenBank/DDBJ whole genome shotgun (WGS) entry which is preliminary data.</text>
</comment>
<sequence length="160" mass="17382">MTTGFDPNLHPRSAVGRFTAKSNTAPTSELSKLSDFGFTPSFDEIPAPTADELLDAEIESYYRQGDAVPISDDAAITIARDILHHFPSTVPGGPNGQTSQLRLIASGRPIRSTNYDAVDELHDELTRLRGRRAGSGASSDRRIESLLTWSQTRRAPGSSR</sequence>
<organism evidence="2 3">
    <name type="scientific">Microbacterium ginsengisoli</name>
    <dbReference type="NCBI Taxonomy" id="400772"/>
    <lineage>
        <taxon>Bacteria</taxon>
        <taxon>Bacillati</taxon>
        <taxon>Actinomycetota</taxon>
        <taxon>Actinomycetes</taxon>
        <taxon>Micrococcales</taxon>
        <taxon>Microbacteriaceae</taxon>
        <taxon>Microbacterium</taxon>
    </lineage>
</organism>
<feature type="compositionally biased region" description="Polar residues" evidence="1">
    <location>
        <begin position="147"/>
        <end position="160"/>
    </location>
</feature>
<dbReference type="Proteomes" id="UP000257479">
    <property type="component" value="Unassembled WGS sequence"/>
</dbReference>
<feature type="region of interest" description="Disordered" evidence="1">
    <location>
        <begin position="1"/>
        <end position="31"/>
    </location>
</feature>
<accession>A0A3C1KAE8</accession>
<dbReference type="AlphaFoldDB" id="A0A3C1KAE8"/>
<feature type="region of interest" description="Disordered" evidence="1">
    <location>
        <begin position="132"/>
        <end position="160"/>
    </location>
</feature>
<name>A0A3C1KAE8_9MICO</name>
<reference evidence="2 3" key="1">
    <citation type="journal article" date="2018" name="Nat. Biotechnol.">
        <title>A standardized bacterial taxonomy based on genome phylogeny substantially revises the tree of life.</title>
        <authorList>
            <person name="Parks D.H."/>
            <person name="Chuvochina M."/>
            <person name="Waite D.W."/>
            <person name="Rinke C."/>
            <person name="Skarshewski A."/>
            <person name="Chaumeil P.A."/>
            <person name="Hugenholtz P."/>
        </authorList>
    </citation>
    <scope>NUCLEOTIDE SEQUENCE [LARGE SCALE GENOMIC DNA]</scope>
    <source>
        <strain evidence="2">UBA9152</strain>
    </source>
</reference>
<protein>
    <submittedName>
        <fullName evidence="2">Uncharacterized protein</fullName>
    </submittedName>
</protein>
<evidence type="ECO:0000313" key="2">
    <source>
        <dbReference type="EMBL" id="HAN23498.1"/>
    </source>
</evidence>
<dbReference type="EMBL" id="DMNG01000045">
    <property type="protein sequence ID" value="HAN23498.1"/>
    <property type="molecule type" value="Genomic_DNA"/>
</dbReference>
<gene>
    <name evidence="2" type="ORF">DCP95_02870</name>
</gene>